<dbReference type="InterPro" id="IPR014757">
    <property type="entry name" value="Tscrpt_reg_IclR_C"/>
</dbReference>
<dbReference type="RefSeq" id="WP_217965898.1">
    <property type="nucleotide sequence ID" value="NZ_JAHTBN010000009.1"/>
</dbReference>
<evidence type="ECO:0000313" key="5">
    <source>
        <dbReference type="Proteomes" id="UP001595848"/>
    </source>
</evidence>
<reference evidence="5" key="1">
    <citation type="journal article" date="2019" name="Int. J. Syst. Evol. Microbiol.">
        <title>The Global Catalogue of Microorganisms (GCM) 10K type strain sequencing project: providing services to taxonomists for standard genome sequencing and annotation.</title>
        <authorList>
            <consortium name="The Broad Institute Genomics Platform"/>
            <consortium name="The Broad Institute Genome Sequencing Center for Infectious Disease"/>
            <person name="Wu L."/>
            <person name="Ma J."/>
        </authorList>
    </citation>
    <scope>NUCLEOTIDE SEQUENCE [LARGE SCALE GENOMIC DNA]</scope>
    <source>
        <strain evidence="5">LMG 24813</strain>
    </source>
</reference>
<dbReference type="EMBL" id="JBHSBV010000005">
    <property type="protein sequence ID" value="MFC4202451.1"/>
    <property type="molecule type" value="Genomic_DNA"/>
</dbReference>
<dbReference type="PANTHER" id="PTHR30136">
    <property type="entry name" value="HELIX-TURN-HELIX TRANSCRIPTIONAL REGULATOR, ICLR FAMILY"/>
    <property type="match status" value="1"/>
</dbReference>
<sequence>MVDVLNRSVERALTILKCYGAEDRGLTLAEISRRTGIHKATALRLLATLESHGMIARAPSGAFTLGAEVLRLGTLFADALEVAPIVRPILQRLVQATGESASLFVKEGNFRRCLVREETRSTIREHVRVGDLLPLPMGAFGRVIEAFGGAEPQEPVAIPIVTRAERVPDLASIATPVWQSGSHFCGAVGISIPLFRASDEAIGSAVRLVRDAGEELTRLLGGTHSRLAVPAADT</sequence>
<feature type="domain" description="HTH iclR-type" evidence="2">
    <location>
        <begin position="6"/>
        <end position="67"/>
    </location>
</feature>
<feature type="domain" description="IclR-ED" evidence="3">
    <location>
        <begin position="68"/>
        <end position="222"/>
    </location>
</feature>
<evidence type="ECO:0000256" key="1">
    <source>
        <dbReference type="ARBA" id="ARBA00023125"/>
    </source>
</evidence>
<keyword evidence="5" id="KW-1185">Reference proteome</keyword>
<dbReference type="Proteomes" id="UP001595848">
    <property type="component" value="Unassembled WGS sequence"/>
</dbReference>
<dbReference type="PANTHER" id="PTHR30136:SF39">
    <property type="entry name" value="TRANSCRIPTIONAL REGULATORY PROTEIN"/>
    <property type="match status" value="1"/>
</dbReference>
<evidence type="ECO:0000313" key="4">
    <source>
        <dbReference type="EMBL" id="MFC4202451.1"/>
    </source>
</evidence>
<proteinExistence type="predicted"/>
<evidence type="ECO:0000259" key="2">
    <source>
        <dbReference type="PROSITE" id="PS51077"/>
    </source>
</evidence>
<dbReference type="PROSITE" id="PS51078">
    <property type="entry name" value="ICLR_ED"/>
    <property type="match status" value="1"/>
</dbReference>
<dbReference type="Pfam" id="PF01614">
    <property type="entry name" value="IclR_C"/>
    <property type="match status" value="1"/>
</dbReference>
<organism evidence="4 5">
    <name type="scientific">Candidimonas humi</name>
    <dbReference type="NCBI Taxonomy" id="683355"/>
    <lineage>
        <taxon>Bacteria</taxon>
        <taxon>Pseudomonadati</taxon>
        <taxon>Pseudomonadota</taxon>
        <taxon>Betaproteobacteria</taxon>
        <taxon>Burkholderiales</taxon>
        <taxon>Alcaligenaceae</taxon>
        <taxon>Candidimonas</taxon>
    </lineage>
</organism>
<dbReference type="InterPro" id="IPR005471">
    <property type="entry name" value="Tscrpt_reg_IclR_N"/>
</dbReference>
<evidence type="ECO:0000259" key="3">
    <source>
        <dbReference type="PROSITE" id="PS51078"/>
    </source>
</evidence>
<protein>
    <submittedName>
        <fullName evidence="4">IclR family transcriptional regulator</fullName>
    </submittedName>
</protein>
<accession>A0ABV8NZS0</accession>
<dbReference type="InterPro" id="IPR050707">
    <property type="entry name" value="HTH_MetabolicPath_Reg"/>
</dbReference>
<keyword evidence="1" id="KW-0238">DNA-binding</keyword>
<gene>
    <name evidence="4" type="ORF">ACFOY1_15960</name>
</gene>
<name>A0ABV8NZS0_9BURK</name>
<dbReference type="SMART" id="SM00346">
    <property type="entry name" value="HTH_ICLR"/>
    <property type="match status" value="1"/>
</dbReference>
<dbReference type="PROSITE" id="PS51077">
    <property type="entry name" value="HTH_ICLR"/>
    <property type="match status" value="1"/>
</dbReference>
<comment type="caution">
    <text evidence="4">The sequence shown here is derived from an EMBL/GenBank/DDBJ whole genome shotgun (WGS) entry which is preliminary data.</text>
</comment>
<dbReference type="Pfam" id="PF09339">
    <property type="entry name" value="HTH_IclR"/>
    <property type="match status" value="1"/>
</dbReference>